<accession>A0A8S1HH77</accession>
<organism evidence="2 3">
    <name type="scientific">Caenorhabditis auriculariae</name>
    <dbReference type="NCBI Taxonomy" id="2777116"/>
    <lineage>
        <taxon>Eukaryota</taxon>
        <taxon>Metazoa</taxon>
        <taxon>Ecdysozoa</taxon>
        <taxon>Nematoda</taxon>
        <taxon>Chromadorea</taxon>
        <taxon>Rhabditida</taxon>
        <taxon>Rhabditina</taxon>
        <taxon>Rhabditomorpha</taxon>
        <taxon>Rhabditoidea</taxon>
        <taxon>Rhabditidae</taxon>
        <taxon>Peloderinae</taxon>
        <taxon>Caenorhabditis</taxon>
    </lineage>
</organism>
<proteinExistence type="predicted"/>
<gene>
    <name evidence="2" type="ORF">CAUJ_LOCUS9657</name>
</gene>
<dbReference type="Proteomes" id="UP000835052">
    <property type="component" value="Unassembled WGS sequence"/>
</dbReference>
<sequence length="117" mass="13030">MLSGPENVEPPMQMVTQATPTFDRPRRRAYRHLNRKLHFSSHGSASQRLPASGEQFRKEPPKKPCSGYLDRKKSHQSLLTTTSRPGSASLGDFLGNAALLTHHLMPVFLSQQPHSDG</sequence>
<evidence type="ECO:0000256" key="1">
    <source>
        <dbReference type="SAM" id="MobiDB-lite"/>
    </source>
</evidence>
<evidence type="ECO:0000313" key="3">
    <source>
        <dbReference type="Proteomes" id="UP000835052"/>
    </source>
</evidence>
<reference evidence="2" key="1">
    <citation type="submission" date="2020-10" db="EMBL/GenBank/DDBJ databases">
        <authorList>
            <person name="Kikuchi T."/>
        </authorList>
    </citation>
    <scope>NUCLEOTIDE SEQUENCE</scope>
    <source>
        <strain evidence="2">NKZ352</strain>
    </source>
</reference>
<keyword evidence="3" id="KW-1185">Reference proteome</keyword>
<dbReference type="EMBL" id="CAJGYM010000038">
    <property type="protein sequence ID" value="CAD6193738.1"/>
    <property type="molecule type" value="Genomic_DNA"/>
</dbReference>
<comment type="caution">
    <text evidence="2">The sequence shown here is derived from an EMBL/GenBank/DDBJ whole genome shotgun (WGS) entry which is preliminary data.</text>
</comment>
<feature type="compositionally biased region" description="Basic residues" evidence="1">
    <location>
        <begin position="25"/>
        <end position="39"/>
    </location>
</feature>
<dbReference type="AlphaFoldDB" id="A0A8S1HH77"/>
<feature type="compositionally biased region" description="Polar residues" evidence="1">
    <location>
        <begin position="76"/>
        <end position="86"/>
    </location>
</feature>
<name>A0A8S1HH77_9PELO</name>
<feature type="region of interest" description="Disordered" evidence="1">
    <location>
        <begin position="1"/>
        <end position="89"/>
    </location>
</feature>
<evidence type="ECO:0000313" key="2">
    <source>
        <dbReference type="EMBL" id="CAD6193738.1"/>
    </source>
</evidence>
<protein>
    <submittedName>
        <fullName evidence="2">Uncharacterized protein</fullName>
    </submittedName>
</protein>